<comment type="caution">
    <text evidence="2">The sequence shown here is derived from an EMBL/GenBank/DDBJ whole genome shotgun (WGS) entry which is preliminary data.</text>
</comment>
<keyword evidence="3" id="KW-1185">Reference proteome</keyword>
<dbReference type="AlphaFoldDB" id="A0AA88YT17"/>
<proteinExistence type="predicted"/>
<dbReference type="PANTHER" id="PTHR47331">
    <property type="entry name" value="PHD-TYPE DOMAIN-CONTAINING PROTEIN"/>
    <property type="match status" value="1"/>
</dbReference>
<accession>A0AA88YT17</accession>
<protein>
    <recommendedName>
        <fullName evidence="1">DUF5641 domain-containing protein</fullName>
    </recommendedName>
</protein>
<gene>
    <name evidence="2" type="ORF">FSP39_000515</name>
</gene>
<evidence type="ECO:0000313" key="3">
    <source>
        <dbReference type="Proteomes" id="UP001186944"/>
    </source>
</evidence>
<evidence type="ECO:0000313" key="2">
    <source>
        <dbReference type="EMBL" id="KAK3108065.1"/>
    </source>
</evidence>
<dbReference type="InterPro" id="IPR040676">
    <property type="entry name" value="DUF5641"/>
</dbReference>
<reference evidence="2" key="1">
    <citation type="submission" date="2019-08" db="EMBL/GenBank/DDBJ databases">
        <title>The improved chromosome-level genome for the pearl oyster Pinctada fucata martensii using PacBio sequencing and Hi-C.</title>
        <authorList>
            <person name="Zheng Z."/>
        </authorList>
    </citation>
    <scope>NUCLEOTIDE SEQUENCE</scope>
    <source>
        <strain evidence="2">ZZ-2019</strain>
        <tissue evidence="2">Adductor muscle</tissue>
    </source>
</reference>
<dbReference type="Proteomes" id="UP001186944">
    <property type="component" value="Unassembled WGS sequence"/>
</dbReference>
<name>A0AA88YT17_PINIB</name>
<evidence type="ECO:0000259" key="1">
    <source>
        <dbReference type="Pfam" id="PF18701"/>
    </source>
</evidence>
<dbReference type="EMBL" id="VSWD01000001">
    <property type="protein sequence ID" value="KAK3108065.1"/>
    <property type="molecule type" value="Genomic_DNA"/>
</dbReference>
<dbReference type="Pfam" id="PF18701">
    <property type="entry name" value="DUF5641"/>
    <property type="match status" value="1"/>
</dbReference>
<sequence length="82" mass="9501">MGYLQNLQLRRKWQTEKPNLKEGDVIMLRDKDVARGQWPLGVITETIPSRDGLVRTVLVRVMKDGKPSIYKRPISEVVRLVD</sequence>
<feature type="domain" description="DUF5641" evidence="1">
    <location>
        <begin position="3"/>
        <end position="79"/>
    </location>
</feature>
<dbReference type="PANTHER" id="PTHR47331:SF6">
    <property type="entry name" value="DOUBLECORTIN DOMAIN-CONTAINING PROTEIN"/>
    <property type="match status" value="1"/>
</dbReference>
<organism evidence="2 3">
    <name type="scientific">Pinctada imbricata</name>
    <name type="common">Atlantic pearl-oyster</name>
    <name type="synonym">Pinctada martensii</name>
    <dbReference type="NCBI Taxonomy" id="66713"/>
    <lineage>
        <taxon>Eukaryota</taxon>
        <taxon>Metazoa</taxon>
        <taxon>Spiralia</taxon>
        <taxon>Lophotrochozoa</taxon>
        <taxon>Mollusca</taxon>
        <taxon>Bivalvia</taxon>
        <taxon>Autobranchia</taxon>
        <taxon>Pteriomorphia</taxon>
        <taxon>Pterioida</taxon>
        <taxon>Pterioidea</taxon>
        <taxon>Pteriidae</taxon>
        <taxon>Pinctada</taxon>
    </lineage>
</organism>